<dbReference type="EMBL" id="BAAAQX010000006">
    <property type="protein sequence ID" value="GAA2207275.1"/>
    <property type="molecule type" value="Genomic_DNA"/>
</dbReference>
<evidence type="ECO:0000313" key="3">
    <source>
        <dbReference type="Proteomes" id="UP001499843"/>
    </source>
</evidence>
<dbReference type="Proteomes" id="UP001499843">
    <property type="component" value="Unassembled WGS sequence"/>
</dbReference>
<accession>A0ABP5P9K5</accession>
<dbReference type="InterPro" id="IPR017946">
    <property type="entry name" value="PLC-like_Pdiesterase_TIM-brl"/>
</dbReference>
<dbReference type="Gene3D" id="3.20.20.190">
    <property type="entry name" value="Phosphatidylinositol (PI) phosphodiesterase"/>
    <property type="match status" value="1"/>
</dbReference>
<dbReference type="PANTHER" id="PTHR46211">
    <property type="entry name" value="GLYCEROPHOSPHORYL DIESTER PHOSPHODIESTERASE"/>
    <property type="match status" value="1"/>
</dbReference>
<dbReference type="PANTHER" id="PTHR46211:SF14">
    <property type="entry name" value="GLYCEROPHOSPHODIESTER PHOSPHODIESTERASE"/>
    <property type="match status" value="1"/>
</dbReference>
<comment type="caution">
    <text evidence="2">The sequence shown here is derived from an EMBL/GenBank/DDBJ whole genome shotgun (WGS) entry which is preliminary data.</text>
</comment>
<dbReference type="Pfam" id="PF03009">
    <property type="entry name" value="GDPD"/>
    <property type="match status" value="1"/>
</dbReference>
<organism evidence="2 3">
    <name type="scientific">Nonomuraea monospora</name>
    <dbReference type="NCBI Taxonomy" id="568818"/>
    <lineage>
        <taxon>Bacteria</taxon>
        <taxon>Bacillati</taxon>
        <taxon>Actinomycetota</taxon>
        <taxon>Actinomycetes</taxon>
        <taxon>Streptosporangiales</taxon>
        <taxon>Streptosporangiaceae</taxon>
        <taxon>Nonomuraea</taxon>
    </lineage>
</organism>
<protein>
    <submittedName>
        <fullName evidence="2">Glycerophosphodiester phosphodiesterase family protein</fullName>
    </submittedName>
</protein>
<name>A0ABP5P9K5_9ACTN</name>
<evidence type="ECO:0000259" key="1">
    <source>
        <dbReference type="PROSITE" id="PS51704"/>
    </source>
</evidence>
<feature type="domain" description="GP-PDE" evidence="1">
    <location>
        <begin position="3"/>
        <end position="236"/>
    </location>
</feature>
<sequence>MAFAIVGHRGAMAEAPENTVASFRVAEEAGVDELETDVRISSDGQLFMLHDATLDRVAAGPSGKDLGPVAELPWSKIGSVDVGAGERVPTLEQMYQATTRFVQLEIKDLAAIDGLAGFFPRHPAYAARTILTGFSAEAMTTVARKLPDIPRGIIVSRWTDAESHPGGYRKLIEETGSCRIHSGGEGLTAEIVRQLHDEGFPVHGWPTRTEDDLRHWLELGVDGTTSDDPRTVRRWLAEALR</sequence>
<evidence type="ECO:0000313" key="2">
    <source>
        <dbReference type="EMBL" id="GAA2207275.1"/>
    </source>
</evidence>
<reference evidence="3" key="1">
    <citation type="journal article" date="2019" name="Int. J. Syst. Evol. Microbiol.">
        <title>The Global Catalogue of Microorganisms (GCM) 10K type strain sequencing project: providing services to taxonomists for standard genome sequencing and annotation.</title>
        <authorList>
            <consortium name="The Broad Institute Genomics Platform"/>
            <consortium name="The Broad Institute Genome Sequencing Center for Infectious Disease"/>
            <person name="Wu L."/>
            <person name="Ma J."/>
        </authorList>
    </citation>
    <scope>NUCLEOTIDE SEQUENCE [LARGE SCALE GENOMIC DNA]</scope>
    <source>
        <strain evidence="3">JCM 16114</strain>
    </source>
</reference>
<dbReference type="SUPFAM" id="SSF51695">
    <property type="entry name" value="PLC-like phosphodiesterases"/>
    <property type="match status" value="1"/>
</dbReference>
<dbReference type="PROSITE" id="PS51704">
    <property type="entry name" value="GP_PDE"/>
    <property type="match status" value="1"/>
</dbReference>
<proteinExistence type="predicted"/>
<gene>
    <name evidence="2" type="ORF">GCM10009850_027330</name>
</gene>
<dbReference type="InterPro" id="IPR030395">
    <property type="entry name" value="GP_PDE_dom"/>
</dbReference>
<keyword evidence="3" id="KW-1185">Reference proteome</keyword>